<accession>A0AAE1TUF9</accession>
<keyword evidence="2" id="KW-1185">Reference proteome</keyword>
<dbReference type="EMBL" id="JAWZYT010003361">
    <property type="protein sequence ID" value="KAK4298818.1"/>
    <property type="molecule type" value="Genomic_DNA"/>
</dbReference>
<evidence type="ECO:0000313" key="2">
    <source>
        <dbReference type="Proteomes" id="UP001292094"/>
    </source>
</evidence>
<sequence>MDTGTAVGCFQATLKLGNRHCIAIMPVENPLCPTVEGRLGERLCIPDALSRAPVSRPTSEDETCQLLQPSQQQELIMCDDHPTRPFESVSPDFFHVQL</sequence>
<organism evidence="1 2">
    <name type="scientific">Petrolisthes manimaculis</name>
    <dbReference type="NCBI Taxonomy" id="1843537"/>
    <lineage>
        <taxon>Eukaryota</taxon>
        <taxon>Metazoa</taxon>
        <taxon>Ecdysozoa</taxon>
        <taxon>Arthropoda</taxon>
        <taxon>Crustacea</taxon>
        <taxon>Multicrustacea</taxon>
        <taxon>Malacostraca</taxon>
        <taxon>Eumalacostraca</taxon>
        <taxon>Eucarida</taxon>
        <taxon>Decapoda</taxon>
        <taxon>Pleocyemata</taxon>
        <taxon>Anomura</taxon>
        <taxon>Galatheoidea</taxon>
        <taxon>Porcellanidae</taxon>
        <taxon>Petrolisthes</taxon>
    </lineage>
</organism>
<protein>
    <submittedName>
        <fullName evidence="1">Uncharacterized protein</fullName>
    </submittedName>
</protein>
<evidence type="ECO:0000313" key="1">
    <source>
        <dbReference type="EMBL" id="KAK4298818.1"/>
    </source>
</evidence>
<name>A0AAE1TUF9_9EUCA</name>
<dbReference type="AlphaFoldDB" id="A0AAE1TUF9"/>
<dbReference type="Proteomes" id="UP001292094">
    <property type="component" value="Unassembled WGS sequence"/>
</dbReference>
<comment type="caution">
    <text evidence="1">The sequence shown here is derived from an EMBL/GenBank/DDBJ whole genome shotgun (WGS) entry which is preliminary data.</text>
</comment>
<gene>
    <name evidence="1" type="ORF">Pmani_028866</name>
</gene>
<reference evidence="1" key="1">
    <citation type="submission" date="2023-11" db="EMBL/GenBank/DDBJ databases">
        <title>Genome assemblies of two species of porcelain crab, Petrolisthes cinctipes and Petrolisthes manimaculis (Anomura: Porcellanidae).</title>
        <authorList>
            <person name="Angst P."/>
        </authorList>
    </citation>
    <scope>NUCLEOTIDE SEQUENCE</scope>
    <source>
        <strain evidence="1">PB745_02</strain>
        <tissue evidence="1">Gill</tissue>
    </source>
</reference>
<proteinExistence type="predicted"/>